<comment type="caution">
    <text evidence="1">The sequence shown here is derived from an EMBL/GenBank/DDBJ whole genome shotgun (WGS) entry which is preliminary data.</text>
</comment>
<keyword evidence="2" id="KW-1185">Reference proteome</keyword>
<reference evidence="1" key="1">
    <citation type="journal article" date="2023" name="Mol. Ecol. Resour.">
        <title>Chromosome-level genome assembly of a triploid poplar Populus alba 'Berolinensis'.</title>
        <authorList>
            <person name="Chen S."/>
            <person name="Yu Y."/>
            <person name="Wang X."/>
            <person name="Wang S."/>
            <person name="Zhang T."/>
            <person name="Zhou Y."/>
            <person name="He R."/>
            <person name="Meng N."/>
            <person name="Wang Y."/>
            <person name="Liu W."/>
            <person name="Liu Z."/>
            <person name="Liu J."/>
            <person name="Guo Q."/>
            <person name="Huang H."/>
            <person name="Sederoff R.R."/>
            <person name="Wang G."/>
            <person name="Qu G."/>
            <person name="Chen S."/>
        </authorList>
    </citation>
    <scope>NUCLEOTIDE SEQUENCE</scope>
    <source>
        <strain evidence="1">SC-2020</strain>
    </source>
</reference>
<proteinExistence type="predicted"/>
<evidence type="ECO:0000313" key="1">
    <source>
        <dbReference type="EMBL" id="KAJ6994447.1"/>
    </source>
</evidence>
<dbReference type="Proteomes" id="UP001164929">
    <property type="component" value="Chromosome 6"/>
</dbReference>
<evidence type="ECO:0000313" key="2">
    <source>
        <dbReference type="Proteomes" id="UP001164929"/>
    </source>
</evidence>
<gene>
    <name evidence="1" type="ORF">NC653_017311</name>
</gene>
<name>A0AAD6QQ83_9ROSI</name>
<accession>A0AAD6QQ83</accession>
<dbReference type="AlphaFoldDB" id="A0AAD6QQ83"/>
<dbReference type="EMBL" id="JAQIZT010000006">
    <property type="protein sequence ID" value="KAJ6994447.1"/>
    <property type="molecule type" value="Genomic_DNA"/>
</dbReference>
<organism evidence="1 2">
    <name type="scientific">Populus alba x Populus x berolinensis</name>
    <dbReference type="NCBI Taxonomy" id="444605"/>
    <lineage>
        <taxon>Eukaryota</taxon>
        <taxon>Viridiplantae</taxon>
        <taxon>Streptophyta</taxon>
        <taxon>Embryophyta</taxon>
        <taxon>Tracheophyta</taxon>
        <taxon>Spermatophyta</taxon>
        <taxon>Magnoliopsida</taxon>
        <taxon>eudicotyledons</taxon>
        <taxon>Gunneridae</taxon>
        <taxon>Pentapetalae</taxon>
        <taxon>rosids</taxon>
        <taxon>fabids</taxon>
        <taxon>Malpighiales</taxon>
        <taxon>Salicaceae</taxon>
        <taxon>Saliceae</taxon>
        <taxon>Populus</taxon>
    </lineage>
</organism>
<sequence>MRTGQFKESELPVVCEPLRMIRRFNNYFRCLIAKCSREASSQSFHICLLQIRFTNERLEEGYIDTYTRNGFKDIQVSTVKWIDYLIGKMFIELNWNMVDITLIFLCHIYLHPKGEQMDKQEGKHVRPLEILISLVLINWHGGRLYCQTRKQGKNSNEV</sequence>
<protein>
    <submittedName>
        <fullName evidence="1">Uncharacterized protein</fullName>
    </submittedName>
</protein>